<dbReference type="AlphaFoldDB" id="A0A6J6F0N4"/>
<dbReference type="InterPro" id="IPR029058">
    <property type="entry name" value="AB_hydrolase_fold"/>
</dbReference>
<dbReference type="PANTHER" id="PTHR46623:SF6">
    <property type="entry name" value="ALPHA_BETA-HYDROLASES SUPERFAMILY PROTEIN"/>
    <property type="match status" value="1"/>
</dbReference>
<dbReference type="InterPro" id="IPR051049">
    <property type="entry name" value="Dienelactone_hydrolase-like"/>
</dbReference>
<organism evidence="2">
    <name type="scientific">freshwater metagenome</name>
    <dbReference type="NCBI Taxonomy" id="449393"/>
    <lineage>
        <taxon>unclassified sequences</taxon>
        <taxon>metagenomes</taxon>
        <taxon>ecological metagenomes</taxon>
    </lineage>
</organism>
<dbReference type="GO" id="GO:0016787">
    <property type="term" value="F:hydrolase activity"/>
    <property type="evidence" value="ECO:0007669"/>
    <property type="project" value="InterPro"/>
</dbReference>
<sequence length="217" mass="23710">MRTTLPSGTPAEVHHVPSAPYGLVVHPDMFGLRPLFDDHVRRFAEEWGMSTVAIEPFPDLAEGASPEDRFASMPSKRDSDVFDDLRSAADLTGCTTVRMIGFCMGGMYAFKAASTGIFDRIVSVYGMISIPEAWRGPEQAEPLSLLAAGDSSGVLAILGGRDVWTPEADIERLRETDATIAFYAEGEHGFAHDPSRPAHRPTDAADAFIRARNWLTR</sequence>
<evidence type="ECO:0000313" key="2">
    <source>
        <dbReference type="EMBL" id="CAB4578448.1"/>
    </source>
</evidence>
<dbReference type="PANTHER" id="PTHR46623">
    <property type="entry name" value="CARBOXYMETHYLENEBUTENOLIDASE-RELATED"/>
    <property type="match status" value="1"/>
</dbReference>
<dbReference type="InterPro" id="IPR002925">
    <property type="entry name" value="Dienelactn_hydro"/>
</dbReference>
<protein>
    <submittedName>
        <fullName evidence="2">Unannotated protein</fullName>
    </submittedName>
</protein>
<dbReference type="Pfam" id="PF01738">
    <property type="entry name" value="DLH"/>
    <property type="match status" value="1"/>
</dbReference>
<dbReference type="Gene3D" id="3.40.50.1820">
    <property type="entry name" value="alpha/beta hydrolase"/>
    <property type="match status" value="1"/>
</dbReference>
<dbReference type="EMBL" id="CAEZTS010000061">
    <property type="protein sequence ID" value="CAB4578448.1"/>
    <property type="molecule type" value="Genomic_DNA"/>
</dbReference>
<dbReference type="SUPFAM" id="SSF53474">
    <property type="entry name" value="alpha/beta-Hydrolases"/>
    <property type="match status" value="1"/>
</dbReference>
<reference evidence="2" key="1">
    <citation type="submission" date="2020-05" db="EMBL/GenBank/DDBJ databases">
        <authorList>
            <person name="Chiriac C."/>
            <person name="Salcher M."/>
            <person name="Ghai R."/>
            <person name="Kavagutti S V."/>
        </authorList>
    </citation>
    <scope>NUCLEOTIDE SEQUENCE</scope>
</reference>
<name>A0A6J6F0N4_9ZZZZ</name>
<proteinExistence type="predicted"/>
<evidence type="ECO:0000259" key="1">
    <source>
        <dbReference type="Pfam" id="PF01738"/>
    </source>
</evidence>
<accession>A0A6J6F0N4</accession>
<feature type="domain" description="Dienelactone hydrolase" evidence="1">
    <location>
        <begin position="21"/>
        <end position="216"/>
    </location>
</feature>
<gene>
    <name evidence="2" type="ORF">UFOPK1722_00836</name>
</gene>